<dbReference type="SUPFAM" id="SSF55729">
    <property type="entry name" value="Acyl-CoA N-acyltransferases (Nat)"/>
    <property type="match status" value="1"/>
</dbReference>
<dbReference type="AlphaFoldDB" id="A0A848KIL8"/>
<reference evidence="4 5" key="2">
    <citation type="submission" date="2020-06" db="EMBL/GenBank/DDBJ databases">
        <title>Antribacter stalactiti gen. nov., sp. nov., a new member of the family Nacardiaceae isolated from a cave.</title>
        <authorList>
            <person name="Kim I.S."/>
        </authorList>
    </citation>
    <scope>NUCLEOTIDE SEQUENCE [LARGE SCALE GENOMIC DNA]</scope>
    <source>
        <strain evidence="4 5">YC2-7</strain>
    </source>
</reference>
<dbReference type="PROSITE" id="PS51186">
    <property type="entry name" value="GNAT"/>
    <property type="match status" value="1"/>
</dbReference>
<dbReference type="GO" id="GO:0016747">
    <property type="term" value="F:acyltransferase activity, transferring groups other than amino-acyl groups"/>
    <property type="evidence" value="ECO:0007669"/>
    <property type="project" value="InterPro"/>
</dbReference>
<dbReference type="Gene3D" id="3.30.559.10">
    <property type="entry name" value="Chloramphenicol acetyltransferase-like domain"/>
    <property type="match status" value="1"/>
</dbReference>
<comment type="caution">
    <text evidence="4">The sequence shown here is derived from an EMBL/GenBank/DDBJ whole genome shotgun (WGS) entry which is preliminary data.</text>
</comment>
<gene>
    <name evidence="4" type="ORF">FGL95_21610</name>
</gene>
<evidence type="ECO:0000259" key="3">
    <source>
        <dbReference type="PROSITE" id="PS51186"/>
    </source>
</evidence>
<organism evidence="4 5">
    <name type="scientific">Antrihabitans stalactiti</name>
    <dbReference type="NCBI Taxonomy" id="2584121"/>
    <lineage>
        <taxon>Bacteria</taxon>
        <taxon>Bacillati</taxon>
        <taxon>Actinomycetota</taxon>
        <taxon>Actinomycetes</taxon>
        <taxon>Mycobacteriales</taxon>
        <taxon>Nocardiaceae</taxon>
        <taxon>Antrihabitans</taxon>
    </lineage>
</organism>
<accession>A0A848KIL8</accession>
<keyword evidence="5" id="KW-1185">Reference proteome</keyword>
<sequence length="591" mass="64803">MRLTNVTHLRLPFGRLWGYDVTASVLDRRLPVSFDQRAHVGAGERPGSWMALSFRLPHGQSFRRESIEAAWLAVVGRHGTLRTAFVPGADASEPELHDLEIRPGAWVEHEIAPGQAVNDAVREVLDGACAPYQQPSHRLCVLETAAGQTVVIGADHAHVDMWSMLVIARDLLSILTAGRSGNTPLPGRPPAFVEHTQALLDRPPAPDHVRQRWAEIITDSGGVMPRFPLSLGAPEPQRERVEVRDVFDLDDGAAFAVQARDDGVSTLALAVVAMTAVTRELAGTPLRAVFPVHSRYEENWHDSVGWFITNSVLESAVAEPRAAAAAVKQAVQLGSWPLADVLAPWGGMPVAPGMFAISWLDLRRLPVRIDSVGLDAQYVSATIHTDGVMLWFILDESGLHLRCRYPDTAEARANVGGWLDLLVARLQTSARSSVRGLLRVAGRTFRLERASRDDVEAIAALLSDDQFGRERESAEIERYEAAYDMVARDNSNYLGVVRNSADRVVATMQLTVIPGLSRGGSIRLQVEGLRVAEAERSKGLGTAMLEWAHNYGRARGAQLAQVTTDEARERARAFYTRLGYRSAHVGLKRDI</sequence>
<dbReference type="InterPro" id="IPR000182">
    <property type="entry name" value="GNAT_dom"/>
</dbReference>
<dbReference type="InterPro" id="IPR023213">
    <property type="entry name" value="CAT-like_dom_sf"/>
</dbReference>
<keyword evidence="2" id="KW-0012">Acyltransferase</keyword>
<evidence type="ECO:0000256" key="2">
    <source>
        <dbReference type="ARBA" id="ARBA00023315"/>
    </source>
</evidence>
<dbReference type="RefSeq" id="WP_169590673.1">
    <property type="nucleotide sequence ID" value="NZ_VCQU01000008.1"/>
</dbReference>
<proteinExistence type="predicted"/>
<protein>
    <submittedName>
        <fullName evidence="4">GNAT family N-acetyltransferase</fullName>
    </submittedName>
</protein>
<dbReference type="EMBL" id="VCQU01000008">
    <property type="protein sequence ID" value="NMN97638.1"/>
    <property type="molecule type" value="Genomic_DNA"/>
</dbReference>
<dbReference type="CDD" id="cd04301">
    <property type="entry name" value="NAT_SF"/>
    <property type="match status" value="1"/>
</dbReference>
<dbReference type="Gene3D" id="3.40.630.30">
    <property type="match status" value="1"/>
</dbReference>
<dbReference type="Proteomes" id="UP000535543">
    <property type="component" value="Unassembled WGS sequence"/>
</dbReference>
<feature type="domain" description="N-acetyltransferase" evidence="3">
    <location>
        <begin position="445"/>
        <end position="591"/>
    </location>
</feature>
<dbReference type="Pfam" id="PF00668">
    <property type="entry name" value="Condensation"/>
    <property type="match status" value="1"/>
</dbReference>
<keyword evidence="1 4" id="KW-0808">Transferase</keyword>
<name>A0A848KIL8_9NOCA</name>
<evidence type="ECO:0000256" key="1">
    <source>
        <dbReference type="ARBA" id="ARBA00022679"/>
    </source>
</evidence>
<reference evidence="4 5" key="1">
    <citation type="submission" date="2019-05" db="EMBL/GenBank/DDBJ databases">
        <authorList>
            <person name="Lee S.D."/>
        </authorList>
    </citation>
    <scope>NUCLEOTIDE SEQUENCE [LARGE SCALE GENOMIC DNA]</scope>
    <source>
        <strain evidence="4 5">YC2-7</strain>
    </source>
</reference>
<evidence type="ECO:0000313" key="5">
    <source>
        <dbReference type="Proteomes" id="UP000535543"/>
    </source>
</evidence>
<dbReference type="InterPro" id="IPR016181">
    <property type="entry name" value="Acyl_CoA_acyltransferase"/>
</dbReference>
<dbReference type="InterPro" id="IPR050832">
    <property type="entry name" value="Bact_Acetyltransf"/>
</dbReference>
<dbReference type="PANTHER" id="PTHR43877">
    <property type="entry name" value="AMINOALKYLPHOSPHONATE N-ACETYLTRANSFERASE-RELATED-RELATED"/>
    <property type="match status" value="1"/>
</dbReference>
<evidence type="ECO:0000313" key="4">
    <source>
        <dbReference type="EMBL" id="NMN97638.1"/>
    </source>
</evidence>
<dbReference type="InterPro" id="IPR001242">
    <property type="entry name" value="Condensation_dom"/>
</dbReference>
<dbReference type="Pfam" id="PF00583">
    <property type="entry name" value="Acetyltransf_1"/>
    <property type="match status" value="1"/>
</dbReference>
<dbReference type="SUPFAM" id="SSF52777">
    <property type="entry name" value="CoA-dependent acyltransferases"/>
    <property type="match status" value="2"/>
</dbReference>
<dbReference type="GO" id="GO:0008610">
    <property type="term" value="P:lipid biosynthetic process"/>
    <property type="evidence" value="ECO:0007669"/>
    <property type="project" value="UniProtKB-ARBA"/>
</dbReference>